<evidence type="ECO:0008006" key="4">
    <source>
        <dbReference type="Google" id="ProtNLM"/>
    </source>
</evidence>
<sequence>MQVKTGLGPRMENRSDISLAEQYAATLDWWRDAGVDQDFGDEATNWLADPEKPKPRAMAASAAEAPQPEAEPAISPETLPTDLAAFREWWVSPDSPLPAAPGPRIAPRGEAGAELMMVVPMPEADDDDTLLSAAQGKLISNIARASGHSTDATYIASALPGHMPLPDWAALGSDGLGNAVRRHVELVKPKRVIVFGSALPALLGHDAAAAPESFTAIGDVPALATFAPDRLLGHARQRARLWNRLLEWTSA</sequence>
<dbReference type="Proteomes" id="UP000285232">
    <property type="component" value="Unassembled WGS sequence"/>
</dbReference>
<evidence type="ECO:0000313" key="2">
    <source>
        <dbReference type="EMBL" id="RJY08619.1"/>
    </source>
</evidence>
<protein>
    <recommendedName>
        <fullName evidence="4">Uracil-DNA glycosylase-like domain-containing protein</fullName>
    </recommendedName>
</protein>
<dbReference type="SUPFAM" id="SSF52141">
    <property type="entry name" value="Uracil-DNA glycosylase-like"/>
    <property type="match status" value="1"/>
</dbReference>
<proteinExistence type="predicted"/>
<dbReference type="Gene3D" id="3.40.470.10">
    <property type="entry name" value="Uracil-DNA glycosylase-like domain"/>
    <property type="match status" value="1"/>
</dbReference>
<dbReference type="InterPro" id="IPR036895">
    <property type="entry name" value="Uracil-DNA_glycosylase-like_sf"/>
</dbReference>
<dbReference type="EMBL" id="RAHX01000001">
    <property type="protein sequence ID" value="RJY08619.1"/>
    <property type="molecule type" value="Genomic_DNA"/>
</dbReference>
<reference evidence="2 3" key="1">
    <citation type="journal article" date="2017" name="Int. J. Syst. Evol. Microbiol.">
        <title>Erythrobacter aquimixticola sp. nov., isolated from the junction between the ocean and a freshwater spring.</title>
        <authorList>
            <person name="Park S."/>
            <person name="Jung Y.T."/>
            <person name="Choi S.J."/>
            <person name="Yoon J.H."/>
        </authorList>
    </citation>
    <scope>NUCLEOTIDE SEQUENCE [LARGE SCALE GENOMIC DNA]</scope>
    <source>
        <strain evidence="2 3">JSSK-14</strain>
    </source>
</reference>
<feature type="region of interest" description="Disordered" evidence="1">
    <location>
        <begin position="41"/>
        <end position="75"/>
    </location>
</feature>
<organism evidence="2 3">
    <name type="scientific">Aurantiacibacter aquimixticola</name>
    <dbReference type="NCBI Taxonomy" id="1958945"/>
    <lineage>
        <taxon>Bacteria</taxon>
        <taxon>Pseudomonadati</taxon>
        <taxon>Pseudomonadota</taxon>
        <taxon>Alphaproteobacteria</taxon>
        <taxon>Sphingomonadales</taxon>
        <taxon>Erythrobacteraceae</taxon>
        <taxon>Aurantiacibacter</taxon>
    </lineage>
</organism>
<evidence type="ECO:0000313" key="3">
    <source>
        <dbReference type="Proteomes" id="UP000285232"/>
    </source>
</evidence>
<feature type="compositionally biased region" description="Low complexity" evidence="1">
    <location>
        <begin position="56"/>
        <end position="75"/>
    </location>
</feature>
<keyword evidence="3" id="KW-1185">Reference proteome</keyword>
<comment type="caution">
    <text evidence="2">The sequence shown here is derived from an EMBL/GenBank/DDBJ whole genome shotgun (WGS) entry which is preliminary data.</text>
</comment>
<gene>
    <name evidence="2" type="ORF">D6201_03910</name>
</gene>
<dbReference type="AlphaFoldDB" id="A0A419RS75"/>
<evidence type="ECO:0000256" key="1">
    <source>
        <dbReference type="SAM" id="MobiDB-lite"/>
    </source>
</evidence>
<accession>A0A419RS75</accession>
<name>A0A419RS75_9SPHN</name>